<feature type="compositionally biased region" description="Gly residues" evidence="1">
    <location>
        <begin position="1"/>
        <end position="15"/>
    </location>
</feature>
<evidence type="ECO:0000256" key="1">
    <source>
        <dbReference type="SAM" id="MobiDB-lite"/>
    </source>
</evidence>
<reference evidence="4" key="1">
    <citation type="submission" date="2017-02" db="UniProtKB">
        <authorList>
            <consortium name="WormBaseParasite"/>
        </authorList>
    </citation>
    <scope>IDENTIFICATION</scope>
</reference>
<proteinExistence type="predicted"/>
<protein>
    <submittedName>
        <fullName evidence="2 4">Uncharacterized protein</fullName>
    </submittedName>
</protein>
<dbReference type="EMBL" id="UYSL01006157">
    <property type="protein sequence ID" value="VDL67384.1"/>
    <property type="molecule type" value="Genomic_DNA"/>
</dbReference>
<keyword evidence="3" id="KW-1185">Reference proteome</keyword>
<accession>A0A0N4XMP3</accession>
<gene>
    <name evidence="2" type="ORF">NBR_LOCUS3795</name>
</gene>
<sequence>MSGGYGGYGCGGSGSCGSSYPSRAYPRRRHHKKKKKKKFRFETLEQIESEEFPEPPTTTKKPKTTTASWEDEDLWEKKFVIPKEKEEEEEFPEITSAEVGFLFCPEAFMRFFCSECSLLFCGRLATPFTLAINRLIPVEIP</sequence>
<feature type="region of interest" description="Disordered" evidence="1">
    <location>
        <begin position="1"/>
        <end position="68"/>
    </location>
</feature>
<organism evidence="4">
    <name type="scientific">Nippostrongylus brasiliensis</name>
    <name type="common">Rat hookworm</name>
    <dbReference type="NCBI Taxonomy" id="27835"/>
    <lineage>
        <taxon>Eukaryota</taxon>
        <taxon>Metazoa</taxon>
        <taxon>Ecdysozoa</taxon>
        <taxon>Nematoda</taxon>
        <taxon>Chromadorea</taxon>
        <taxon>Rhabditida</taxon>
        <taxon>Rhabditina</taxon>
        <taxon>Rhabditomorpha</taxon>
        <taxon>Strongyloidea</taxon>
        <taxon>Heligmosomidae</taxon>
        <taxon>Nippostrongylus</taxon>
    </lineage>
</organism>
<dbReference type="Proteomes" id="UP000271162">
    <property type="component" value="Unassembled WGS sequence"/>
</dbReference>
<evidence type="ECO:0000313" key="2">
    <source>
        <dbReference type="EMBL" id="VDL67384.1"/>
    </source>
</evidence>
<evidence type="ECO:0000313" key="4">
    <source>
        <dbReference type="WBParaSite" id="NBR_0000379501-mRNA-1"/>
    </source>
</evidence>
<dbReference type="WBParaSite" id="NBR_0000379501-mRNA-1">
    <property type="protein sequence ID" value="NBR_0000379501-mRNA-1"/>
    <property type="gene ID" value="NBR_0000379501"/>
</dbReference>
<dbReference type="AlphaFoldDB" id="A0A0N4XMP3"/>
<evidence type="ECO:0000313" key="3">
    <source>
        <dbReference type="Proteomes" id="UP000271162"/>
    </source>
</evidence>
<reference evidence="2 3" key="2">
    <citation type="submission" date="2018-11" db="EMBL/GenBank/DDBJ databases">
        <authorList>
            <consortium name="Pathogen Informatics"/>
        </authorList>
    </citation>
    <scope>NUCLEOTIDE SEQUENCE [LARGE SCALE GENOMIC DNA]</scope>
</reference>
<name>A0A0N4XMP3_NIPBR</name>
<feature type="compositionally biased region" description="Basic residues" evidence="1">
    <location>
        <begin position="25"/>
        <end position="39"/>
    </location>
</feature>